<dbReference type="Pfam" id="PF00535">
    <property type="entry name" value="Glycos_transf_2"/>
    <property type="match status" value="1"/>
</dbReference>
<dbReference type="Proteomes" id="UP001064782">
    <property type="component" value="Unassembled WGS sequence"/>
</dbReference>
<sequence length="589" mass="66392">MSSPTRPAICLNMIVRNEAPIIEATLDMVAPYIRSWVIVDTGSDDGTQDLIRNRMAALGIPGDLFERPWRNFGHNRSEALTLAQGHGDYIWVLDADDSIEGTLDFGQLGEDLYQLRYGLGSAVFWRPNLFRDGLPVRYEGVVHEYVMVDGDFTHDRLDGDYYIDSRRLGARNSDPQKKYESDRDLLLAEVERNPDDARSVFYLAQSYFDLADFDNARKWYLQRSEMGGWDEEVYYALYRVASSMWSQGEAWPQVQDAYLRAWEFRPSRAEPLYDIAHRYRLDERYWLGYLFAERAAAIPYPEQDTLYVSQEVYQWGALDELALCASWIDKHAEAFAVWRRVLAQPDLPDDDRQRIAENREICATALREAASSYPAELVRGMVCGPPDADVVVSLVAGPDRAVTELTLNSFLNCCTDVSRVGRFLAVDAGLSAADRATLLNRYEFLEFCHPGPEESVGTPLAHLRGEVAGPFWLHLGQGWQFFVRENLITRLRAVFDAETKVFQVAINYADAAQAGGVRTMENPVRQAPGGGSYFLTEQVAYGPAMYHTERLDRVGVAPETEPTADLGRRAAAAGFRTASLDEVVCTASL</sequence>
<dbReference type="PANTHER" id="PTHR43630">
    <property type="entry name" value="POLY-BETA-1,6-N-ACETYL-D-GLUCOSAMINE SYNTHASE"/>
    <property type="match status" value="1"/>
</dbReference>
<dbReference type="AlphaFoldDB" id="A0A9P3QC10"/>
<gene>
    <name evidence="3" type="ORF">Mkiyose1413_43660</name>
    <name evidence="2" type="ORF">SRL2020028_09860</name>
</gene>
<keyword evidence="4" id="KW-1185">Reference proteome</keyword>
<dbReference type="Gene3D" id="1.25.40.10">
    <property type="entry name" value="Tetratricopeptide repeat domain"/>
    <property type="match status" value="1"/>
</dbReference>
<dbReference type="PANTHER" id="PTHR43630:SF2">
    <property type="entry name" value="GLYCOSYLTRANSFERASE"/>
    <property type="match status" value="1"/>
</dbReference>
<organism evidence="3 4">
    <name type="scientific">Mycobacterium kiyosense</name>
    <dbReference type="NCBI Taxonomy" id="2871094"/>
    <lineage>
        <taxon>Bacteria</taxon>
        <taxon>Bacillati</taxon>
        <taxon>Actinomycetota</taxon>
        <taxon>Actinomycetes</taxon>
        <taxon>Mycobacteriales</taxon>
        <taxon>Mycobacteriaceae</taxon>
        <taxon>Mycobacterium</taxon>
    </lineage>
</organism>
<accession>A0A9P3QC10</accession>
<reference evidence="3" key="1">
    <citation type="submission" date="2022-08" db="EMBL/GenBank/DDBJ databases">
        <title>Mycobacterium kiyosense sp. nov., scotochromogenic slow-glowing species isolated from respiratory specimens.</title>
        <authorList>
            <person name="Fukano H."/>
            <person name="Kazumi Y."/>
            <person name="Sakagami N."/>
            <person name="Ato M."/>
            <person name="Mitarai S."/>
            <person name="Hoshino Y."/>
        </authorList>
    </citation>
    <scope>NUCLEOTIDE SEQUENCE</scope>
    <source>
        <strain evidence="3">1413</strain>
        <strain evidence="2">SRL2020-028</strain>
    </source>
</reference>
<dbReference type="InterPro" id="IPR001173">
    <property type="entry name" value="Glyco_trans_2-like"/>
</dbReference>
<name>A0A9P3QC10_9MYCO</name>
<protein>
    <recommendedName>
        <fullName evidence="1">Glycosyltransferase 2-like domain-containing protein</fullName>
    </recommendedName>
</protein>
<dbReference type="InterPro" id="IPR029044">
    <property type="entry name" value="Nucleotide-diphossugar_trans"/>
</dbReference>
<dbReference type="SUPFAM" id="SSF53448">
    <property type="entry name" value="Nucleotide-diphospho-sugar transferases"/>
    <property type="match status" value="1"/>
</dbReference>
<proteinExistence type="predicted"/>
<dbReference type="GeneID" id="83630831"/>
<evidence type="ECO:0000313" key="2">
    <source>
        <dbReference type="EMBL" id="GLB81730.1"/>
    </source>
</evidence>
<evidence type="ECO:0000313" key="3">
    <source>
        <dbReference type="EMBL" id="GLD32483.1"/>
    </source>
</evidence>
<dbReference type="Proteomes" id="UP001165663">
    <property type="component" value="Unassembled WGS sequence"/>
</dbReference>
<feature type="domain" description="Glycosyltransferase 2-like" evidence="1">
    <location>
        <begin position="13"/>
        <end position="100"/>
    </location>
</feature>
<comment type="caution">
    <text evidence="3">The sequence shown here is derived from an EMBL/GenBank/DDBJ whole genome shotgun (WGS) entry which is preliminary data.</text>
</comment>
<dbReference type="SUPFAM" id="SSF81901">
    <property type="entry name" value="HCP-like"/>
    <property type="match status" value="1"/>
</dbReference>
<dbReference type="EMBL" id="BRXE01000005">
    <property type="protein sequence ID" value="GLB81730.1"/>
    <property type="molecule type" value="Genomic_DNA"/>
</dbReference>
<evidence type="ECO:0000259" key="1">
    <source>
        <dbReference type="Pfam" id="PF00535"/>
    </source>
</evidence>
<dbReference type="RefSeq" id="WP_236981764.1">
    <property type="nucleotide sequence ID" value="NZ_BRXE01000005.1"/>
</dbReference>
<dbReference type="EMBL" id="BRZI01000045">
    <property type="protein sequence ID" value="GLD32483.1"/>
    <property type="molecule type" value="Genomic_DNA"/>
</dbReference>
<evidence type="ECO:0000313" key="4">
    <source>
        <dbReference type="Proteomes" id="UP001064782"/>
    </source>
</evidence>
<dbReference type="InterPro" id="IPR011990">
    <property type="entry name" value="TPR-like_helical_dom_sf"/>
</dbReference>
<dbReference type="Gene3D" id="3.90.550.10">
    <property type="entry name" value="Spore Coat Polysaccharide Biosynthesis Protein SpsA, Chain A"/>
    <property type="match status" value="1"/>
</dbReference>